<name>A0A7M7RH82_STRPU</name>
<dbReference type="GO" id="GO:0000139">
    <property type="term" value="C:Golgi membrane"/>
    <property type="evidence" value="ECO:0007669"/>
    <property type="project" value="UniProtKB-SubCell"/>
</dbReference>
<evidence type="ECO:0000256" key="11">
    <source>
        <dbReference type="ARBA" id="ARBA00022989"/>
    </source>
</evidence>
<evidence type="ECO:0000256" key="9">
    <source>
        <dbReference type="ARBA" id="ARBA00022734"/>
    </source>
</evidence>
<keyword evidence="13 17" id="KW-0472">Membrane</keyword>
<dbReference type="RefSeq" id="XP_003726244.2">
    <property type="nucleotide sequence ID" value="XM_003726196.3"/>
</dbReference>
<dbReference type="InterPro" id="IPR035992">
    <property type="entry name" value="Ricin_B-like_lectins"/>
</dbReference>
<dbReference type="Pfam" id="PF02709">
    <property type="entry name" value="Glyco_transf_7C"/>
    <property type="match status" value="1"/>
</dbReference>
<keyword evidence="6 17" id="KW-0808">Transferase</keyword>
<dbReference type="RefSeq" id="XP_011675188.2">
    <property type="nucleotide sequence ID" value="XM_011676886.2"/>
</dbReference>
<dbReference type="RefSeq" id="XP_787987.4">
    <property type="nucleotide sequence ID" value="XM_782894.5"/>
</dbReference>
<feature type="compositionally biased region" description="Low complexity" evidence="18">
    <location>
        <begin position="42"/>
        <end position="56"/>
    </location>
</feature>
<evidence type="ECO:0000256" key="4">
    <source>
        <dbReference type="ARBA" id="ARBA00005680"/>
    </source>
</evidence>
<dbReference type="EnsemblMetazoa" id="XM_782894">
    <property type="protein sequence ID" value="XP_787987"/>
    <property type="gene ID" value="LOC582966"/>
</dbReference>
<dbReference type="OMA" id="WYKRIHV"/>
<dbReference type="GO" id="GO:0006493">
    <property type="term" value="P:protein O-linked glycosylation"/>
    <property type="evidence" value="ECO:0000318"/>
    <property type="project" value="GO_Central"/>
</dbReference>
<dbReference type="PROSITE" id="PS50231">
    <property type="entry name" value="RICIN_B_LECTIN"/>
    <property type="match status" value="1"/>
</dbReference>
<evidence type="ECO:0000256" key="12">
    <source>
        <dbReference type="ARBA" id="ARBA00023034"/>
    </source>
</evidence>
<evidence type="ECO:0000256" key="1">
    <source>
        <dbReference type="ARBA" id="ARBA00001936"/>
    </source>
</evidence>
<dbReference type="Proteomes" id="UP000007110">
    <property type="component" value="Unassembled WGS sequence"/>
</dbReference>
<dbReference type="GO" id="GO:0046872">
    <property type="term" value="F:metal ion binding"/>
    <property type="evidence" value="ECO:0007669"/>
    <property type="project" value="UniProtKB-KW"/>
</dbReference>
<keyword evidence="10" id="KW-0735">Signal-anchor</keyword>
<dbReference type="EC" id="2.4.1.-" evidence="17"/>
<dbReference type="CDD" id="cd23437">
    <property type="entry name" value="beta-trefoil_Ricin_GALNT7"/>
    <property type="match status" value="1"/>
</dbReference>
<dbReference type="FunFam" id="3.90.550.10:FF:000053">
    <property type="entry name" value="Polypeptide N-acetylgalactosaminyltransferase"/>
    <property type="match status" value="1"/>
</dbReference>
<keyword evidence="15" id="KW-0325">Glycoprotein</keyword>
<evidence type="ECO:0000313" key="21">
    <source>
        <dbReference type="Proteomes" id="UP000007110"/>
    </source>
</evidence>
<comment type="cofactor">
    <cofactor evidence="1 17">
        <name>Mn(2+)</name>
        <dbReference type="ChEBI" id="CHEBI:29035"/>
    </cofactor>
</comment>
<dbReference type="SUPFAM" id="SSF53448">
    <property type="entry name" value="Nucleotide-diphospho-sugar transferases"/>
    <property type="match status" value="1"/>
</dbReference>
<dbReference type="Pfam" id="PF00535">
    <property type="entry name" value="Glycos_transf_2"/>
    <property type="match status" value="1"/>
</dbReference>
<reference evidence="21" key="1">
    <citation type="submission" date="2015-02" db="EMBL/GenBank/DDBJ databases">
        <title>Genome sequencing for Strongylocentrotus purpuratus.</title>
        <authorList>
            <person name="Murali S."/>
            <person name="Liu Y."/>
            <person name="Vee V."/>
            <person name="English A."/>
            <person name="Wang M."/>
            <person name="Skinner E."/>
            <person name="Han Y."/>
            <person name="Muzny D.M."/>
            <person name="Worley K.C."/>
            <person name="Gibbs R.A."/>
        </authorList>
    </citation>
    <scope>NUCLEOTIDE SEQUENCE</scope>
</reference>
<dbReference type="Gene3D" id="2.80.10.50">
    <property type="match status" value="1"/>
</dbReference>
<keyword evidence="5 17" id="KW-0328">Glycosyltransferase</keyword>
<dbReference type="InterPro" id="IPR000772">
    <property type="entry name" value="Ricin_B_lectin"/>
</dbReference>
<evidence type="ECO:0000256" key="5">
    <source>
        <dbReference type="ARBA" id="ARBA00022676"/>
    </source>
</evidence>
<evidence type="ECO:0000256" key="10">
    <source>
        <dbReference type="ARBA" id="ARBA00022968"/>
    </source>
</evidence>
<dbReference type="InterPro" id="IPR027791">
    <property type="entry name" value="Galactosyl_T_C"/>
</dbReference>
<dbReference type="PANTHER" id="PTHR11675">
    <property type="entry name" value="N-ACETYLGALACTOSAMINYLTRANSFERASE"/>
    <property type="match status" value="1"/>
</dbReference>
<keyword evidence="8" id="KW-0479">Metal-binding</keyword>
<proteinExistence type="inferred from homology"/>
<dbReference type="AlphaFoldDB" id="A0A7M7RH82"/>
<accession>A0A7M7RH82</accession>
<dbReference type="CDD" id="cd02510">
    <property type="entry name" value="pp-GalNAc-T"/>
    <property type="match status" value="1"/>
</dbReference>
<evidence type="ECO:0000256" key="2">
    <source>
        <dbReference type="ARBA" id="ARBA00004323"/>
    </source>
</evidence>
<dbReference type="Pfam" id="PF00652">
    <property type="entry name" value="Ricin_B_lectin"/>
    <property type="match status" value="1"/>
</dbReference>
<dbReference type="Gene3D" id="3.90.550.10">
    <property type="entry name" value="Spore Coat Polysaccharide Biosynthesis Protein SpsA, Chain A"/>
    <property type="match status" value="1"/>
</dbReference>
<feature type="transmembrane region" description="Helical" evidence="17">
    <location>
        <begin position="21"/>
        <end position="40"/>
    </location>
</feature>
<dbReference type="InParanoid" id="A0A7M7RH82"/>
<feature type="region of interest" description="Disordered" evidence="18">
    <location>
        <begin position="102"/>
        <end position="152"/>
    </location>
</feature>
<keyword evidence="12 17" id="KW-0333">Golgi apparatus</keyword>
<keyword evidence="21" id="KW-1185">Reference proteome</keyword>
<dbReference type="OrthoDB" id="6072411at2759"/>
<evidence type="ECO:0000256" key="15">
    <source>
        <dbReference type="ARBA" id="ARBA00023180"/>
    </source>
</evidence>
<organism evidence="20 21">
    <name type="scientific">Strongylocentrotus purpuratus</name>
    <name type="common">Purple sea urchin</name>
    <dbReference type="NCBI Taxonomy" id="7668"/>
    <lineage>
        <taxon>Eukaryota</taxon>
        <taxon>Metazoa</taxon>
        <taxon>Echinodermata</taxon>
        <taxon>Eleutherozoa</taxon>
        <taxon>Echinozoa</taxon>
        <taxon>Echinoidea</taxon>
        <taxon>Euechinoidea</taxon>
        <taxon>Echinacea</taxon>
        <taxon>Camarodonta</taxon>
        <taxon>Echinidea</taxon>
        <taxon>Strongylocentrotidae</taxon>
        <taxon>Strongylocentrotus</taxon>
    </lineage>
</organism>
<evidence type="ECO:0000259" key="19">
    <source>
        <dbReference type="SMART" id="SM00458"/>
    </source>
</evidence>
<evidence type="ECO:0000256" key="6">
    <source>
        <dbReference type="ARBA" id="ARBA00022679"/>
    </source>
</evidence>
<dbReference type="GO" id="GO:0004653">
    <property type="term" value="F:polypeptide N-acetylgalactosaminyltransferase activity"/>
    <property type="evidence" value="ECO:0000318"/>
    <property type="project" value="GO_Central"/>
</dbReference>
<dbReference type="InterPro" id="IPR001173">
    <property type="entry name" value="Glyco_trans_2-like"/>
</dbReference>
<dbReference type="PANTHER" id="PTHR11675:SF68">
    <property type="entry name" value="N-ACETYLGALACTOSAMINYLTRANSFERASE 7"/>
    <property type="match status" value="1"/>
</dbReference>
<keyword evidence="11 17" id="KW-1133">Transmembrane helix</keyword>
<keyword evidence="16 17" id="KW-0464">Manganese</keyword>
<comment type="similarity">
    <text evidence="4 17">Belongs to the glycosyltransferase 2 family. GalNAc-T subfamily.</text>
</comment>
<reference evidence="20" key="2">
    <citation type="submission" date="2021-01" db="UniProtKB">
        <authorList>
            <consortium name="EnsemblMetazoa"/>
        </authorList>
    </citation>
    <scope>IDENTIFICATION</scope>
</reference>
<dbReference type="KEGG" id="spu:582966"/>
<keyword evidence="9 17" id="KW-0430">Lectin</keyword>
<comment type="subcellular location">
    <subcellularLocation>
        <location evidence="2 17">Golgi apparatus membrane</location>
        <topology evidence="2 17">Single-pass type II membrane protein</topology>
    </subcellularLocation>
</comment>
<dbReference type="SMART" id="SM00458">
    <property type="entry name" value="RICIN"/>
    <property type="match status" value="1"/>
</dbReference>
<dbReference type="UniPathway" id="UPA00378"/>
<sequence length="670" mass="75669">MATSLFGGGRMSSSSRSRHGLKVGLVVILVVGLAPILISLNSGSASSSSSSSSAAMGGHGMGPMGAWGMRDDSGKTREKGMDAVIAEQKGGSMVTLEKNKDIQGNNRHLNTNQHPRHRTLDQSQSTQRSRDIHPPVLKETTGNYEPPRQPYRTGPGEYGLGVLLNHNEKHLYDKAFEEYGFNMVVSDRISLDRIVADLRDKECKHWHYPTNLPNTSVVIVFHQEGWSTLIRTIHSIFNTSPKELLAEVLLVDDYSDKVHLKKKLDDYIRDPRFSGKIRIVRNKKREGLIRSRTIGARKAIGQVLTFLDAHCECGPNWLPPLLAEIAVDRSTIVCPTVDAISSDTFAYTSQGDGLCRGAFDWDFWYKRIPVKPYWHRLGLKQRSQPYPSPVMAGGLLALDRSYFFELGGYDPGLQIWGGENFEISFKVWMCGGSLKFVPCSRVGHVYRKQVPYSYPSSGVEGVSVVDLNYMRVAEVWLDEYKDSFYATKPLLEGKPCGNISEQVEYRKQNCPKSFKWFMEEIAFDNLQEYPPPAKNKIWGEIRSVDSELCLDTNGAQNDPTHATMGMEGCHGMGGNQLFRINTRGQLVVEDGFCLYARPNTEKLIFAKCTAEKSFTSETTMWDYDSDRQIIHLERRKRCLDHNQETSKVFVTPCQHGEISQQFKFYKEEIR</sequence>
<keyword evidence="7 17" id="KW-0812">Transmembrane</keyword>
<dbReference type="EnsemblMetazoa" id="XM_003726196">
    <property type="protein sequence ID" value="XP_003726244"/>
    <property type="gene ID" value="LOC582966"/>
</dbReference>
<dbReference type="SUPFAM" id="SSF50370">
    <property type="entry name" value="Ricin B-like lectins"/>
    <property type="match status" value="1"/>
</dbReference>
<comment type="pathway">
    <text evidence="3 17">Protein modification; protein glycosylation.</text>
</comment>
<dbReference type="InterPro" id="IPR029044">
    <property type="entry name" value="Nucleotide-diphossugar_trans"/>
</dbReference>
<evidence type="ECO:0000256" key="8">
    <source>
        <dbReference type="ARBA" id="ARBA00022723"/>
    </source>
</evidence>
<dbReference type="GO" id="GO:0005794">
    <property type="term" value="C:Golgi apparatus"/>
    <property type="evidence" value="ECO:0000318"/>
    <property type="project" value="GO_Central"/>
</dbReference>
<dbReference type="GO" id="GO:0030246">
    <property type="term" value="F:carbohydrate binding"/>
    <property type="evidence" value="ECO:0007669"/>
    <property type="project" value="UniProtKB-KW"/>
</dbReference>
<dbReference type="FunFam" id="2.80.10.50:FF:000019">
    <property type="entry name" value="Polypeptide N-acetylgalactosaminyltransferase"/>
    <property type="match status" value="1"/>
</dbReference>
<feature type="domain" description="Ricin B lectin" evidence="19">
    <location>
        <begin position="535"/>
        <end position="665"/>
    </location>
</feature>
<evidence type="ECO:0000256" key="14">
    <source>
        <dbReference type="ARBA" id="ARBA00023157"/>
    </source>
</evidence>
<evidence type="ECO:0000256" key="18">
    <source>
        <dbReference type="SAM" id="MobiDB-lite"/>
    </source>
</evidence>
<evidence type="ECO:0000313" key="20">
    <source>
        <dbReference type="EnsemblMetazoa" id="XP_787987"/>
    </source>
</evidence>
<evidence type="ECO:0000256" key="16">
    <source>
        <dbReference type="ARBA" id="ARBA00023211"/>
    </source>
</evidence>
<protein>
    <recommendedName>
        <fullName evidence="17">Polypeptide N-acetylgalactosaminyltransferase</fullName>
        <ecNumber evidence="17">2.4.1.-</ecNumber>
    </recommendedName>
    <alternativeName>
        <fullName evidence="17">Protein-UDP acetylgalactosaminyltransferase</fullName>
    </alternativeName>
</protein>
<feature type="region of interest" description="Disordered" evidence="18">
    <location>
        <begin position="42"/>
        <end position="64"/>
    </location>
</feature>
<evidence type="ECO:0000256" key="3">
    <source>
        <dbReference type="ARBA" id="ARBA00004922"/>
    </source>
</evidence>
<keyword evidence="14 17" id="KW-1015">Disulfide bond</keyword>
<dbReference type="InterPro" id="IPR045885">
    <property type="entry name" value="GalNAc-T"/>
</dbReference>
<dbReference type="GeneID" id="582966"/>
<evidence type="ECO:0000256" key="7">
    <source>
        <dbReference type="ARBA" id="ARBA00022692"/>
    </source>
</evidence>
<evidence type="ECO:0000256" key="17">
    <source>
        <dbReference type="RuleBase" id="RU361242"/>
    </source>
</evidence>
<dbReference type="EnsemblMetazoa" id="XM_011676886">
    <property type="protein sequence ID" value="XP_011675188"/>
    <property type="gene ID" value="LOC582966"/>
</dbReference>
<feature type="compositionally biased region" description="Polar residues" evidence="18">
    <location>
        <begin position="102"/>
        <end position="113"/>
    </location>
</feature>
<evidence type="ECO:0000256" key="13">
    <source>
        <dbReference type="ARBA" id="ARBA00023136"/>
    </source>
</evidence>